<evidence type="ECO:0000256" key="9">
    <source>
        <dbReference type="ARBA" id="ARBA00022748"/>
    </source>
</evidence>
<feature type="transmembrane region" description="Helical" evidence="12">
    <location>
        <begin position="212"/>
        <end position="229"/>
    </location>
</feature>
<evidence type="ECO:0000256" key="1">
    <source>
        <dbReference type="ARBA" id="ARBA00002442"/>
    </source>
</evidence>
<evidence type="ECO:0000256" key="4">
    <source>
        <dbReference type="ARBA" id="ARBA00016452"/>
    </source>
</evidence>
<protein>
    <recommendedName>
        <fullName evidence="4">Heme exporter protein B</fullName>
    </recommendedName>
</protein>
<dbReference type="EMBL" id="VOSL01000130">
    <property type="protein sequence ID" value="TXD32400.1"/>
    <property type="molecule type" value="Genomic_DNA"/>
</dbReference>
<dbReference type="Pfam" id="PF03379">
    <property type="entry name" value="CcmB"/>
    <property type="match status" value="1"/>
</dbReference>
<evidence type="ECO:0000313" key="13">
    <source>
        <dbReference type="EMBL" id="TXD32400.1"/>
    </source>
</evidence>
<dbReference type="OrthoDB" id="9812809at2"/>
<keyword evidence="5" id="KW-0813">Transport</keyword>
<dbReference type="GO" id="GO:1903607">
    <property type="term" value="P:cytochrome c biosynthetic process"/>
    <property type="evidence" value="ECO:0007669"/>
    <property type="project" value="TreeGrafter"/>
</dbReference>
<dbReference type="PIRSF" id="PIRSF002764">
    <property type="entry name" value="CcmB"/>
    <property type="match status" value="1"/>
</dbReference>
<comment type="similarity">
    <text evidence="3">Belongs to the CcmB/CycW/HelB family.</text>
</comment>
<feature type="transmembrane region" description="Helical" evidence="12">
    <location>
        <begin position="27"/>
        <end position="47"/>
    </location>
</feature>
<evidence type="ECO:0000256" key="8">
    <source>
        <dbReference type="ARBA" id="ARBA00022692"/>
    </source>
</evidence>
<keyword evidence="7" id="KW-0997">Cell inner membrane</keyword>
<feature type="transmembrane region" description="Helical" evidence="12">
    <location>
        <begin position="104"/>
        <end position="128"/>
    </location>
</feature>
<dbReference type="GO" id="GO:0017004">
    <property type="term" value="P:cytochrome complex assembly"/>
    <property type="evidence" value="ECO:0007669"/>
    <property type="project" value="UniProtKB-KW"/>
</dbReference>
<evidence type="ECO:0000256" key="12">
    <source>
        <dbReference type="SAM" id="Phobius"/>
    </source>
</evidence>
<dbReference type="GO" id="GO:0015232">
    <property type="term" value="F:heme transmembrane transporter activity"/>
    <property type="evidence" value="ECO:0007669"/>
    <property type="project" value="InterPro"/>
</dbReference>
<comment type="function">
    <text evidence="1">Required for the export of heme to the periplasm for the biogenesis of c-type cytochromes.</text>
</comment>
<evidence type="ECO:0000256" key="11">
    <source>
        <dbReference type="ARBA" id="ARBA00023136"/>
    </source>
</evidence>
<proteinExistence type="inferred from homology"/>
<evidence type="ECO:0000256" key="2">
    <source>
        <dbReference type="ARBA" id="ARBA00004429"/>
    </source>
</evidence>
<dbReference type="GO" id="GO:0005886">
    <property type="term" value="C:plasma membrane"/>
    <property type="evidence" value="ECO:0007669"/>
    <property type="project" value="UniProtKB-SubCell"/>
</dbReference>
<name>A0A5C6WWX7_9DELT</name>
<keyword evidence="8 12" id="KW-0812">Transmembrane</keyword>
<feature type="transmembrane region" description="Helical" evidence="12">
    <location>
        <begin position="172"/>
        <end position="192"/>
    </location>
</feature>
<keyword evidence="11 12" id="KW-0472">Membrane</keyword>
<dbReference type="Proteomes" id="UP000321046">
    <property type="component" value="Unassembled WGS sequence"/>
</dbReference>
<dbReference type="InterPro" id="IPR026031">
    <property type="entry name" value="Cyt_c_CcmB_bac"/>
</dbReference>
<accession>A0A5C6WWX7</accession>
<keyword evidence="6" id="KW-1003">Cell membrane</keyword>
<evidence type="ECO:0000256" key="7">
    <source>
        <dbReference type="ARBA" id="ARBA00022519"/>
    </source>
</evidence>
<dbReference type="PRINTS" id="PR01414">
    <property type="entry name" value="CCMBBIOGNSIS"/>
</dbReference>
<dbReference type="PANTHER" id="PTHR30070">
    <property type="entry name" value="HEME EXPORTER PROTEIN B"/>
    <property type="match status" value="1"/>
</dbReference>
<evidence type="ECO:0000256" key="10">
    <source>
        <dbReference type="ARBA" id="ARBA00022989"/>
    </source>
</evidence>
<comment type="caution">
    <text evidence="13">The sequence shown here is derived from an EMBL/GenBank/DDBJ whole genome shotgun (WGS) entry which is preliminary data.</text>
</comment>
<feature type="transmembrane region" description="Helical" evidence="12">
    <location>
        <begin position="53"/>
        <end position="73"/>
    </location>
</feature>
<organism evidence="13 14">
    <name type="scientific">Lujinxingia vulgaris</name>
    <dbReference type="NCBI Taxonomy" id="2600176"/>
    <lineage>
        <taxon>Bacteria</taxon>
        <taxon>Deltaproteobacteria</taxon>
        <taxon>Bradymonadales</taxon>
        <taxon>Lujinxingiaceae</taxon>
        <taxon>Lujinxingia</taxon>
    </lineage>
</organism>
<sequence>MKTALILRQSRTILAKDLRREWRTREILTTTVAFSVLLMAVFTFAFYRSGDATAGVFPGILWISIVFSGTLAIGRSFQHETASGCLRALALIPGSQVSLYIGKLAANLIFMLLFELALIPLLLLAFSVNLGPTWALHLGSVLIGTLGFATLGTLVSAMLVKNDLREVLLPVLLYPLLIPLLIAGVKISAALLAGQGWPQIEGWLKAMIAMDLAYGVLCVLLFRFVLAAVE</sequence>
<dbReference type="PANTHER" id="PTHR30070:SF1">
    <property type="entry name" value="CYTOCHROME C BIOGENESIS B-RELATED"/>
    <property type="match status" value="1"/>
</dbReference>
<evidence type="ECO:0000256" key="5">
    <source>
        <dbReference type="ARBA" id="ARBA00022448"/>
    </source>
</evidence>
<keyword evidence="9" id="KW-0201">Cytochrome c-type biogenesis</keyword>
<dbReference type="RefSeq" id="WP_146976445.1">
    <property type="nucleotide sequence ID" value="NZ_VOSL01000130.1"/>
</dbReference>
<reference evidence="13 14" key="1">
    <citation type="submission" date="2019-08" db="EMBL/GenBank/DDBJ databases">
        <title>Bradymonadales sp. TMQ2.</title>
        <authorList>
            <person name="Liang Q."/>
        </authorList>
    </citation>
    <scope>NUCLEOTIDE SEQUENCE [LARGE SCALE GENOMIC DNA]</scope>
    <source>
        <strain evidence="13 14">TMQ2</strain>
    </source>
</reference>
<dbReference type="AlphaFoldDB" id="A0A5C6WWX7"/>
<evidence type="ECO:0000313" key="14">
    <source>
        <dbReference type="Proteomes" id="UP000321046"/>
    </source>
</evidence>
<gene>
    <name evidence="13" type="ORF">FRC96_17745</name>
</gene>
<evidence type="ECO:0000256" key="6">
    <source>
        <dbReference type="ARBA" id="ARBA00022475"/>
    </source>
</evidence>
<keyword evidence="10 12" id="KW-1133">Transmembrane helix</keyword>
<evidence type="ECO:0000256" key="3">
    <source>
        <dbReference type="ARBA" id="ARBA00010544"/>
    </source>
</evidence>
<feature type="transmembrane region" description="Helical" evidence="12">
    <location>
        <begin position="134"/>
        <end position="160"/>
    </location>
</feature>
<comment type="subcellular location">
    <subcellularLocation>
        <location evidence="2">Cell inner membrane</location>
        <topology evidence="2">Multi-pass membrane protein</topology>
    </subcellularLocation>
</comment>
<dbReference type="InterPro" id="IPR003544">
    <property type="entry name" value="Cyt_c_biogenesis_CcmB"/>
</dbReference>